<dbReference type="AlphaFoldDB" id="A0A4C1VWI4"/>
<dbReference type="Proteomes" id="UP000299102">
    <property type="component" value="Unassembled WGS sequence"/>
</dbReference>
<reference evidence="1 2" key="1">
    <citation type="journal article" date="2019" name="Commun. Biol.">
        <title>The bagworm genome reveals a unique fibroin gene that provides high tensile strength.</title>
        <authorList>
            <person name="Kono N."/>
            <person name="Nakamura H."/>
            <person name="Ohtoshi R."/>
            <person name="Tomita M."/>
            <person name="Numata K."/>
            <person name="Arakawa K."/>
        </authorList>
    </citation>
    <scope>NUCLEOTIDE SEQUENCE [LARGE SCALE GENOMIC DNA]</scope>
</reference>
<sequence length="237" mass="26786">MLRVSNEFSHLVSSTRTGETSRGRWQEWGTVNFVVILEAMNRALLSVYATIACGRVTDVVATLTALRNPRVYWRWLYGFNENDLLSIPSSIFEPTRRAPGLLDVAKNLIKHTHEAARRRIKLDVPRIGRTSPEIKSNRGTGRIKIIFHTYTNNRQYLIFGAELCPAADTTRAYRYFLRPIIKSHIKSNKEKVGALVPLTMSLPNARVCTSTACDRLCTDMTWAWGVCAGARTCYCSS</sequence>
<organism evidence="1 2">
    <name type="scientific">Eumeta variegata</name>
    <name type="common">Bagworm moth</name>
    <name type="synonym">Eumeta japonica</name>
    <dbReference type="NCBI Taxonomy" id="151549"/>
    <lineage>
        <taxon>Eukaryota</taxon>
        <taxon>Metazoa</taxon>
        <taxon>Ecdysozoa</taxon>
        <taxon>Arthropoda</taxon>
        <taxon>Hexapoda</taxon>
        <taxon>Insecta</taxon>
        <taxon>Pterygota</taxon>
        <taxon>Neoptera</taxon>
        <taxon>Endopterygota</taxon>
        <taxon>Lepidoptera</taxon>
        <taxon>Glossata</taxon>
        <taxon>Ditrysia</taxon>
        <taxon>Tineoidea</taxon>
        <taxon>Psychidae</taxon>
        <taxon>Oiketicinae</taxon>
        <taxon>Eumeta</taxon>
    </lineage>
</organism>
<dbReference type="EMBL" id="BGZK01000431">
    <property type="protein sequence ID" value="GBP43171.1"/>
    <property type="molecule type" value="Genomic_DNA"/>
</dbReference>
<evidence type="ECO:0000313" key="1">
    <source>
        <dbReference type="EMBL" id="GBP43171.1"/>
    </source>
</evidence>
<evidence type="ECO:0000313" key="2">
    <source>
        <dbReference type="Proteomes" id="UP000299102"/>
    </source>
</evidence>
<accession>A0A4C1VWI4</accession>
<gene>
    <name evidence="1" type="ORF">EVAR_26846_1</name>
</gene>
<name>A0A4C1VWI4_EUMVA</name>
<keyword evidence="2" id="KW-1185">Reference proteome</keyword>
<proteinExistence type="predicted"/>
<protein>
    <submittedName>
        <fullName evidence="1">Uncharacterized protein</fullName>
    </submittedName>
</protein>
<comment type="caution">
    <text evidence="1">The sequence shown here is derived from an EMBL/GenBank/DDBJ whole genome shotgun (WGS) entry which is preliminary data.</text>
</comment>